<dbReference type="AlphaFoldDB" id="A0A1B0GQ93"/>
<keyword evidence="2" id="KW-1185">Reference proteome</keyword>
<sequence>MALNIALPLSVSEFMDPLDILSPDPSTIGIDCRDRDQIKLLISPISSESSGVSSMGSDEIKKSPEKDTYQDCKIMYGGRNIIDMGSNLTNGSFKIRYTELPENNIPMFLMNRSQYHRLGAHGHIQEYTLIRCSCCGLMIPDQPELVPTSGPNSISRAIIAAQVKLQGNNNNNNLTVNNDSRIYYNNSHNVSIGATNGHNGIFHNALHYRPTSYIQNNNTSSIKYYGNNCPAII</sequence>
<proteinExistence type="predicted"/>
<dbReference type="Proteomes" id="UP000092462">
    <property type="component" value="Unassembled WGS sequence"/>
</dbReference>
<organism evidence="1 2">
    <name type="scientific">Phlebotomus papatasi</name>
    <name type="common">Sandfly</name>
    <dbReference type="NCBI Taxonomy" id="29031"/>
    <lineage>
        <taxon>Eukaryota</taxon>
        <taxon>Metazoa</taxon>
        <taxon>Ecdysozoa</taxon>
        <taxon>Arthropoda</taxon>
        <taxon>Hexapoda</taxon>
        <taxon>Insecta</taxon>
        <taxon>Pterygota</taxon>
        <taxon>Neoptera</taxon>
        <taxon>Endopterygota</taxon>
        <taxon>Diptera</taxon>
        <taxon>Nematocera</taxon>
        <taxon>Psychodoidea</taxon>
        <taxon>Psychodidae</taxon>
        <taxon>Phlebotomus</taxon>
        <taxon>Phlebotomus</taxon>
    </lineage>
</organism>
<evidence type="ECO:0000313" key="1">
    <source>
        <dbReference type="EnsemblMetazoa" id="PPAI009041-PA"/>
    </source>
</evidence>
<accession>A0A1B0GQ93</accession>
<reference evidence="1" key="1">
    <citation type="submission" date="2022-08" db="UniProtKB">
        <authorList>
            <consortium name="EnsemblMetazoa"/>
        </authorList>
    </citation>
    <scope>IDENTIFICATION</scope>
    <source>
        <strain evidence="1">Israel</strain>
    </source>
</reference>
<dbReference type="VEuPathDB" id="VectorBase:PPAPM1_005983"/>
<dbReference type="VEuPathDB" id="VectorBase:PPAI009041"/>
<dbReference type="EnsemblMetazoa" id="PPAI009041-RA">
    <property type="protein sequence ID" value="PPAI009041-PA"/>
    <property type="gene ID" value="PPAI009041"/>
</dbReference>
<evidence type="ECO:0000313" key="2">
    <source>
        <dbReference type="Proteomes" id="UP000092462"/>
    </source>
</evidence>
<name>A0A1B0GQ93_PHLPP</name>
<protein>
    <submittedName>
        <fullName evidence="1">Uncharacterized protein</fullName>
    </submittedName>
</protein>
<dbReference type="EMBL" id="AJVK01006587">
    <property type="status" value="NOT_ANNOTATED_CDS"/>
    <property type="molecule type" value="Genomic_DNA"/>
</dbReference>